<sequence length="162" mass="18254">MISFKNHKFGKFSEDEHITSLAEFKVQKISPRHHDPVVRTLCLSETCIIERDPATYIIVSCYPLSDVFAIIRDTESPQMFTVEFIRGATKKFMSTDRDSLLASLLDGVRASGNRDVCVKMNQLTEALDFAPVISTVDEEVESQHLRFSCSSSRNICRSSGEV</sequence>
<organism evidence="2 3">
    <name type="scientific">Desmophyllum pertusum</name>
    <dbReference type="NCBI Taxonomy" id="174260"/>
    <lineage>
        <taxon>Eukaryota</taxon>
        <taxon>Metazoa</taxon>
        <taxon>Cnidaria</taxon>
        <taxon>Anthozoa</taxon>
        <taxon>Hexacorallia</taxon>
        <taxon>Scleractinia</taxon>
        <taxon>Caryophylliina</taxon>
        <taxon>Caryophylliidae</taxon>
        <taxon>Desmophyllum</taxon>
    </lineage>
</organism>
<accession>A0A9W9YMB9</accession>
<protein>
    <submittedName>
        <fullName evidence="2">DnaJ sub C member 13</fullName>
    </submittedName>
</protein>
<feature type="domain" description="DnaJ homologue subfamily C GRV2/DNAJC13 N-terminal" evidence="1">
    <location>
        <begin position="3"/>
        <end position="153"/>
    </location>
</feature>
<dbReference type="InterPro" id="IPR045802">
    <property type="entry name" value="GRV2/DNAJC13_N"/>
</dbReference>
<dbReference type="AlphaFoldDB" id="A0A9W9YMB9"/>
<dbReference type="GO" id="GO:0010008">
    <property type="term" value="C:endosome membrane"/>
    <property type="evidence" value="ECO:0007669"/>
    <property type="project" value="TreeGrafter"/>
</dbReference>
<evidence type="ECO:0000313" key="3">
    <source>
        <dbReference type="Proteomes" id="UP001163046"/>
    </source>
</evidence>
<dbReference type="GO" id="GO:0006898">
    <property type="term" value="P:receptor-mediated endocytosis"/>
    <property type="evidence" value="ECO:0007669"/>
    <property type="project" value="TreeGrafter"/>
</dbReference>
<name>A0A9W9YMB9_9CNID</name>
<comment type="caution">
    <text evidence="2">The sequence shown here is derived from an EMBL/GenBank/DDBJ whole genome shotgun (WGS) entry which is preliminary data.</text>
</comment>
<dbReference type="EMBL" id="MU827317">
    <property type="protein sequence ID" value="KAJ7357866.1"/>
    <property type="molecule type" value="Genomic_DNA"/>
</dbReference>
<keyword evidence="3" id="KW-1185">Reference proteome</keyword>
<dbReference type="GO" id="GO:0007032">
    <property type="term" value="P:endosome organization"/>
    <property type="evidence" value="ECO:0007669"/>
    <property type="project" value="InterPro"/>
</dbReference>
<dbReference type="OrthoDB" id="69656at2759"/>
<dbReference type="PANTHER" id="PTHR36983:SF2">
    <property type="entry name" value="DNAJ HOMOLOG SUBFAMILY C MEMBER 13"/>
    <property type="match status" value="1"/>
</dbReference>
<dbReference type="Proteomes" id="UP001163046">
    <property type="component" value="Unassembled WGS sequence"/>
</dbReference>
<gene>
    <name evidence="2" type="primary">DNAJC13_2</name>
    <name evidence="2" type="ORF">OS493_022684</name>
</gene>
<dbReference type="Pfam" id="PF19432">
    <property type="entry name" value="RME-8_N"/>
    <property type="match status" value="1"/>
</dbReference>
<proteinExistence type="predicted"/>
<reference evidence="2" key="1">
    <citation type="submission" date="2023-01" db="EMBL/GenBank/DDBJ databases">
        <title>Genome assembly of the deep-sea coral Lophelia pertusa.</title>
        <authorList>
            <person name="Herrera S."/>
            <person name="Cordes E."/>
        </authorList>
    </citation>
    <scope>NUCLEOTIDE SEQUENCE</scope>
    <source>
        <strain evidence="2">USNM1676648</strain>
        <tissue evidence="2">Polyp</tissue>
    </source>
</reference>
<dbReference type="InterPro" id="IPR044978">
    <property type="entry name" value="GRV2/DNAJC13"/>
</dbReference>
<dbReference type="GO" id="GO:2000641">
    <property type="term" value="P:regulation of early endosome to late endosome transport"/>
    <property type="evidence" value="ECO:0007669"/>
    <property type="project" value="InterPro"/>
</dbReference>
<dbReference type="PANTHER" id="PTHR36983">
    <property type="entry name" value="DNAJ HOMOLOG SUBFAMILY C MEMBER 13"/>
    <property type="match status" value="1"/>
</dbReference>
<evidence type="ECO:0000259" key="1">
    <source>
        <dbReference type="Pfam" id="PF19432"/>
    </source>
</evidence>
<evidence type="ECO:0000313" key="2">
    <source>
        <dbReference type="EMBL" id="KAJ7357866.1"/>
    </source>
</evidence>